<dbReference type="STRING" id="28234.SAMN04488588_1374"/>
<dbReference type="PANTHER" id="PTHR32432:SF4">
    <property type="entry name" value="CELL DIVISION PROTEIN FTSA"/>
    <property type="match status" value="1"/>
</dbReference>
<keyword evidence="3" id="KW-0132">Cell division</keyword>
<dbReference type="PANTHER" id="PTHR32432">
    <property type="entry name" value="CELL DIVISION PROTEIN FTSA-RELATED"/>
    <property type="match status" value="1"/>
</dbReference>
<dbReference type="Proteomes" id="UP000199322">
    <property type="component" value="Unassembled WGS sequence"/>
</dbReference>
<keyword evidence="5" id="KW-1185">Reference proteome</keyword>
<dbReference type="GO" id="GO:0009898">
    <property type="term" value="C:cytoplasmic side of plasma membrane"/>
    <property type="evidence" value="ECO:0007669"/>
    <property type="project" value="TreeGrafter"/>
</dbReference>
<feature type="domain" description="SHS2" evidence="2">
    <location>
        <begin position="6"/>
        <end position="195"/>
    </location>
</feature>
<evidence type="ECO:0000256" key="1">
    <source>
        <dbReference type="SAM" id="MobiDB-lite"/>
    </source>
</evidence>
<accession>A0A1G6MT68</accession>
<dbReference type="EMBL" id="SRME01000005">
    <property type="protein sequence ID" value="TGG87352.1"/>
    <property type="molecule type" value="Genomic_DNA"/>
</dbReference>
<dbReference type="SMART" id="SM00842">
    <property type="entry name" value="FtsA"/>
    <property type="match status" value="1"/>
</dbReference>
<evidence type="ECO:0000259" key="2">
    <source>
        <dbReference type="SMART" id="SM00842"/>
    </source>
</evidence>
<reference evidence="3 5" key="1">
    <citation type="submission" date="2016-10" db="EMBL/GenBank/DDBJ databases">
        <authorList>
            <person name="de Groot N.N."/>
        </authorList>
    </citation>
    <scope>NUCLEOTIDE SEQUENCE [LARGE SCALE GENOMIC DNA]</scope>
    <source>
        <strain evidence="3 5">WG14</strain>
    </source>
</reference>
<dbReference type="Pfam" id="PF14450">
    <property type="entry name" value="FtsA"/>
    <property type="match status" value="1"/>
</dbReference>
<dbReference type="AlphaFoldDB" id="A0A1G6MT68"/>
<gene>
    <name evidence="4" type="ORF">E4650_08595</name>
    <name evidence="3" type="ORF">SAMN04488588_1374</name>
</gene>
<dbReference type="EMBL" id="FMYV01000005">
    <property type="protein sequence ID" value="SDC58729.1"/>
    <property type="molecule type" value="Genomic_DNA"/>
</dbReference>
<proteinExistence type="predicted"/>
<dbReference type="SUPFAM" id="SSF53067">
    <property type="entry name" value="Actin-like ATPase domain"/>
    <property type="match status" value="2"/>
</dbReference>
<dbReference type="OrthoDB" id="43162at2"/>
<name>A0A1G6MT68_9BACT</name>
<keyword evidence="3" id="KW-0131">Cell cycle</keyword>
<dbReference type="Proteomes" id="UP000297288">
    <property type="component" value="Unassembled WGS sequence"/>
</dbReference>
<evidence type="ECO:0000313" key="3">
    <source>
        <dbReference type="EMBL" id="SDC58729.1"/>
    </source>
</evidence>
<evidence type="ECO:0000313" key="6">
    <source>
        <dbReference type="Proteomes" id="UP000297288"/>
    </source>
</evidence>
<sequence>MPKNYIIGLDIGSYFTKGVLFEEEFDKYTPLAYEKIKTDGIINGEIQDVETIRKTIQKIINRLQQGLPKKVKGIDIVVGYSTNSLYITQENFTVEYNQKTEIKESDLKKIKNNIISKYEDDSKLILDSNFMKFIIDDKSVRNPISFFAQRSLSTALNVVWVTENSFALLVNVFKNIVDESEIPFYDTTLSSAYAVTTANDRDIGVTVIDFGYHMCRIIIFKDGIPKLYYAFPYGIKYVLKDISNVLKTSEEEAHRLLIEEGVCLIDTKTIKKVDFESISGRGDSYISQNLLNKIIFARVREIISRLNGELSKISYEKTLEVGTWQGGIVFTGGGAEIKNIEQTIKELMGDNFRKGVLTNNSHFEVNPELKANSEFIPVFGILERYRIDKNERQAVEISSKQSSKQKNNEKNRKEKNKQKGFFKNLIDKLTGGEDDAF</sequence>
<evidence type="ECO:0000313" key="4">
    <source>
        <dbReference type="EMBL" id="TGG87352.1"/>
    </source>
</evidence>
<dbReference type="Gene3D" id="3.30.420.40">
    <property type="match status" value="2"/>
</dbReference>
<feature type="region of interest" description="Disordered" evidence="1">
    <location>
        <begin position="395"/>
        <end position="424"/>
    </location>
</feature>
<protein>
    <submittedName>
        <fullName evidence="3">Cell division protein FtsA</fullName>
    </submittedName>
</protein>
<dbReference type="InterPro" id="IPR050696">
    <property type="entry name" value="FtsA/MreB"/>
</dbReference>
<dbReference type="GO" id="GO:0051301">
    <property type="term" value="P:cell division"/>
    <property type="evidence" value="ECO:0007669"/>
    <property type="project" value="UniProtKB-KW"/>
</dbReference>
<organism evidence="3 5">
    <name type="scientific">Geotoga petraea</name>
    <dbReference type="NCBI Taxonomy" id="28234"/>
    <lineage>
        <taxon>Bacteria</taxon>
        <taxon>Thermotogati</taxon>
        <taxon>Thermotogota</taxon>
        <taxon>Thermotogae</taxon>
        <taxon>Petrotogales</taxon>
        <taxon>Petrotogaceae</taxon>
        <taxon>Geotoga</taxon>
    </lineage>
</organism>
<reference evidence="4 6" key="2">
    <citation type="submission" date="2019-04" db="EMBL/GenBank/DDBJ databases">
        <title>Draft genome sequence data and analysis of a Fermenting Bacterium, Geotoga petraea strain HO-Geo1, isolated from heavy-oil petroleum reservoir in Russia.</title>
        <authorList>
            <person name="Grouzdev D.S."/>
            <person name="Semenova E.M."/>
            <person name="Sokolova D.S."/>
            <person name="Tourova T.P."/>
            <person name="Poltaraus A.B."/>
            <person name="Nazina T.N."/>
        </authorList>
    </citation>
    <scope>NUCLEOTIDE SEQUENCE [LARGE SCALE GENOMIC DNA]</scope>
    <source>
        <strain evidence="4 6">HO-Geo1</strain>
    </source>
</reference>
<dbReference type="GO" id="GO:0032153">
    <property type="term" value="C:cell division site"/>
    <property type="evidence" value="ECO:0007669"/>
    <property type="project" value="TreeGrafter"/>
</dbReference>
<evidence type="ECO:0000313" key="5">
    <source>
        <dbReference type="Proteomes" id="UP000199322"/>
    </source>
</evidence>
<dbReference type="InterPro" id="IPR043129">
    <property type="entry name" value="ATPase_NBD"/>
</dbReference>
<dbReference type="RefSeq" id="WP_091403994.1">
    <property type="nucleotide sequence ID" value="NZ_FMYV01000005.1"/>
</dbReference>
<dbReference type="InterPro" id="IPR003494">
    <property type="entry name" value="SHS2_FtsA"/>
</dbReference>